<dbReference type="PANTHER" id="PTHR43038:SF4">
    <property type="entry name" value="RIBOSOME-ASSOCIATED ATPASE"/>
    <property type="match status" value="1"/>
</dbReference>
<feature type="domain" description="ABC transporter" evidence="9">
    <location>
        <begin position="269"/>
        <end position="499"/>
    </location>
</feature>
<dbReference type="NCBIfam" id="NF033858">
    <property type="entry name" value="ABC2_perm_RbbA"/>
    <property type="match status" value="1"/>
</dbReference>
<gene>
    <name evidence="11" type="ORF">IP92_03137</name>
</gene>
<dbReference type="InterPro" id="IPR047651">
    <property type="entry name" value="ABC2_perm_RbbA"/>
</dbReference>
<dbReference type="PROSITE" id="PS51012">
    <property type="entry name" value="ABC_TM2"/>
    <property type="match status" value="1"/>
</dbReference>
<feature type="transmembrane region" description="Helical" evidence="8">
    <location>
        <begin position="878"/>
        <end position="896"/>
    </location>
</feature>
<evidence type="ECO:0000256" key="1">
    <source>
        <dbReference type="ARBA" id="ARBA00004141"/>
    </source>
</evidence>
<evidence type="ECO:0000256" key="7">
    <source>
        <dbReference type="ARBA" id="ARBA00023136"/>
    </source>
</evidence>
<keyword evidence="5" id="KW-0067">ATP-binding</keyword>
<dbReference type="RefSeq" id="WP_145876501.1">
    <property type="nucleotide sequence ID" value="NZ_VLKW01000005.1"/>
</dbReference>
<protein>
    <submittedName>
        <fullName evidence="11">Ribosome-dependent ATPase</fullName>
    </submittedName>
</protein>
<dbReference type="Pfam" id="PF00005">
    <property type="entry name" value="ABC_tran"/>
    <property type="match status" value="2"/>
</dbReference>
<evidence type="ECO:0000256" key="4">
    <source>
        <dbReference type="ARBA" id="ARBA00022741"/>
    </source>
</evidence>
<evidence type="ECO:0000259" key="9">
    <source>
        <dbReference type="PROSITE" id="PS50893"/>
    </source>
</evidence>
<keyword evidence="2" id="KW-1003">Cell membrane</keyword>
<feature type="transmembrane region" description="Helical" evidence="8">
    <location>
        <begin position="756"/>
        <end position="779"/>
    </location>
</feature>
<dbReference type="GO" id="GO:0016020">
    <property type="term" value="C:membrane"/>
    <property type="evidence" value="ECO:0007669"/>
    <property type="project" value="UniProtKB-SubCell"/>
</dbReference>
<proteinExistence type="predicted"/>
<keyword evidence="3 8" id="KW-0812">Transmembrane</keyword>
<dbReference type="PANTHER" id="PTHR43038">
    <property type="entry name" value="ATP-BINDING CASSETTE, SUB-FAMILY H, MEMBER 1"/>
    <property type="match status" value="1"/>
</dbReference>
<dbReference type="InterPro" id="IPR027417">
    <property type="entry name" value="P-loop_NTPase"/>
</dbReference>
<dbReference type="Proteomes" id="UP000315112">
    <property type="component" value="Unassembled WGS sequence"/>
</dbReference>
<dbReference type="Gene3D" id="3.40.1710.10">
    <property type="entry name" value="abc type-2 transporter like domain"/>
    <property type="match status" value="1"/>
</dbReference>
<dbReference type="SMART" id="SM00382">
    <property type="entry name" value="AAA"/>
    <property type="match status" value="2"/>
</dbReference>
<dbReference type="GO" id="GO:0140359">
    <property type="term" value="F:ABC-type transporter activity"/>
    <property type="evidence" value="ECO:0007669"/>
    <property type="project" value="InterPro"/>
</dbReference>
<keyword evidence="4" id="KW-0547">Nucleotide-binding</keyword>
<dbReference type="OrthoDB" id="9776369at2"/>
<keyword evidence="7 8" id="KW-0472">Membrane</keyword>
<dbReference type="PROSITE" id="PS00211">
    <property type="entry name" value="ABC_TRANSPORTER_1"/>
    <property type="match status" value="1"/>
</dbReference>
<comment type="caution">
    <text evidence="11">The sequence shown here is derived from an EMBL/GenBank/DDBJ whole genome shotgun (WGS) entry which is preliminary data.</text>
</comment>
<evidence type="ECO:0000313" key="11">
    <source>
        <dbReference type="EMBL" id="TWI46774.1"/>
    </source>
</evidence>
<keyword evidence="6 8" id="KW-1133">Transmembrane helix</keyword>
<name>A0A562PQP9_9BURK</name>
<evidence type="ECO:0000256" key="3">
    <source>
        <dbReference type="ARBA" id="ARBA00022692"/>
    </source>
</evidence>
<dbReference type="GO" id="GO:0016887">
    <property type="term" value="F:ATP hydrolysis activity"/>
    <property type="evidence" value="ECO:0007669"/>
    <property type="project" value="InterPro"/>
</dbReference>
<feature type="transmembrane region" description="Helical" evidence="8">
    <location>
        <begin position="814"/>
        <end position="835"/>
    </location>
</feature>
<feature type="domain" description="ABC transporter" evidence="9">
    <location>
        <begin position="5"/>
        <end position="240"/>
    </location>
</feature>
<feature type="transmembrane region" description="Helical" evidence="8">
    <location>
        <begin position="785"/>
        <end position="805"/>
    </location>
</feature>
<dbReference type="InterPro" id="IPR003593">
    <property type="entry name" value="AAA+_ATPase"/>
</dbReference>
<organism evidence="11 12">
    <name type="scientific">Pseudoduganella flava</name>
    <dbReference type="NCBI Taxonomy" id="871742"/>
    <lineage>
        <taxon>Bacteria</taxon>
        <taxon>Pseudomonadati</taxon>
        <taxon>Pseudomonadota</taxon>
        <taxon>Betaproteobacteria</taxon>
        <taxon>Burkholderiales</taxon>
        <taxon>Oxalobacteraceae</taxon>
        <taxon>Telluria group</taxon>
        <taxon>Pseudoduganella</taxon>
    </lineage>
</organism>
<accession>A0A562PQP9</accession>
<dbReference type="CDD" id="cd03230">
    <property type="entry name" value="ABC_DR_subfamily_A"/>
    <property type="match status" value="2"/>
</dbReference>
<dbReference type="GO" id="GO:0005524">
    <property type="term" value="F:ATP binding"/>
    <property type="evidence" value="ECO:0007669"/>
    <property type="project" value="UniProtKB-KW"/>
</dbReference>
<sequence>MEPVAAVTGLTLRYRDVAALDGVALAVPAGIVAGIIGPDGVGKSSLLAVLAGARRIGAGDVRVLGGDMRSRRHRAAVCPRIAYMPQGLGRNLYPTLSVRENLVFFARLFGHGGAEQRRRIALLTDATGLAPFLERPAGQLSGGMKQKLGLCCALIHDPDFLILDEPTTGVDPLARAQFWDLIGAIRATRPALSVLVATAYMDEAARFDWLAAMDEGRVLATGSPAELLARTGTANLEEAFVALLPAERRAGHHEPVAPPRGVSGTEVAIEAHALTCRFGDFTAVDNVSFRIGRGEIFGFLGSNGCGKTTTMKMLTGLLPATSGTATLFGQPAQGGSVAMRRRVGYMSQGFSLYGELTVRQNLVLHARLFGVPPADIAARCDEMVARFGLADVEAALPPHLPLGVRQRLSLAVAMVHRPDLLILDEPTSGVDPVARDAFWQLMLELARRDGVTIFISTHFMNEALRCDRISLMHAGRLLASGAPQELIDARHAATLEEAFIGYLKDAGGSGTPPDPEALRPAVAGGARGGGAGRLLAWLRREALELRRDPVRATLALCGSLILLVVIGVGISLDVDSLRFAVLDRDNTALSRDYALNLAGSHYFVERPALTDEAELDRRMRSGELALALEIPPGFARDVTHGRPVQIGAWIDGAMPMRGETVQAYVQAMHLLWLQQKAQYRYGLTLSSAAGIETRYRYNPDVRSLPAMVPAVIPLLLLMLPAMLAALAVVREKEMGSIVNLYVTPARRAEFLLGKQVPYVLLAMLNFLLMTALAVTAFGVPVRGSFPALCLAALVYAIASTGIGLLSSTFTRSQIAAIFLTMIGTMIPAIQFAGLLNPVASLEGVGRVVGAVYPASHMLSISRGVFNKALGLADLGPDFLALALAAPVIVGAAIALLPKQER</sequence>
<evidence type="ECO:0000259" key="10">
    <source>
        <dbReference type="PROSITE" id="PS51012"/>
    </source>
</evidence>
<feature type="transmembrane region" description="Helical" evidence="8">
    <location>
        <begin position="706"/>
        <end position="729"/>
    </location>
</feature>
<dbReference type="InterPro" id="IPR013525">
    <property type="entry name" value="ABC2_TM"/>
</dbReference>
<feature type="domain" description="ABC transmembrane type-2" evidence="10">
    <location>
        <begin position="661"/>
        <end position="899"/>
    </location>
</feature>
<reference evidence="11 12" key="1">
    <citation type="journal article" date="2015" name="Stand. Genomic Sci.">
        <title>Genomic Encyclopedia of Bacterial and Archaeal Type Strains, Phase III: the genomes of soil and plant-associated and newly described type strains.</title>
        <authorList>
            <person name="Whitman W.B."/>
            <person name="Woyke T."/>
            <person name="Klenk H.P."/>
            <person name="Zhou Y."/>
            <person name="Lilburn T.G."/>
            <person name="Beck B.J."/>
            <person name="De Vos P."/>
            <person name="Vandamme P."/>
            <person name="Eisen J.A."/>
            <person name="Garrity G."/>
            <person name="Hugenholtz P."/>
            <person name="Kyrpides N.C."/>
        </authorList>
    </citation>
    <scope>NUCLEOTIDE SEQUENCE [LARGE SCALE GENOMIC DNA]</scope>
    <source>
        <strain evidence="11 12">CGMCC 1.10685</strain>
    </source>
</reference>
<evidence type="ECO:0000313" key="12">
    <source>
        <dbReference type="Proteomes" id="UP000315112"/>
    </source>
</evidence>
<evidence type="ECO:0000256" key="8">
    <source>
        <dbReference type="SAM" id="Phobius"/>
    </source>
</evidence>
<dbReference type="PROSITE" id="PS50893">
    <property type="entry name" value="ABC_TRANSPORTER_2"/>
    <property type="match status" value="2"/>
</dbReference>
<dbReference type="AlphaFoldDB" id="A0A562PQP9"/>
<comment type="subcellular location">
    <subcellularLocation>
        <location evidence="1">Membrane</location>
        <topology evidence="1">Multi-pass membrane protein</topology>
    </subcellularLocation>
</comment>
<dbReference type="EMBL" id="VLKW01000005">
    <property type="protein sequence ID" value="TWI46774.1"/>
    <property type="molecule type" value="Genomic_DNA"/>
</dbReference>
<dbReference type="InterPro" id="IPR003439">
    <property type="entry name" value="ABC_transporter-like_ATP-bd"/>
</dbReference>
<dbReference type="Pfam" id="PF12698">
    <property type="entry name" value="ABC2_membrane_3"/>
    <property type="match status" value="1"/>
</dbReference>
<dbReference type="InterPro" id="IPR047817">
    <property type="entry name" value="ABC2_TM_bact-type"/>
</dbReference>
<evidence type="ECO:0000256" key="5">
    <source>
        <dbReference type="ARBA" id="ARBA00022840"/>
    </source>
</evidence>
<dbReference type="SUPFAM" id="SSF52540">
    <property type="entry name" value="P-loop containing nucleoside triphosphate hydrolases"/>
    <property type="match status" value="2"/>
</dbReference>
<evidence type="ECO:0000256" key="2">
    <source>
        <dbReference type="ARBA" id="ARBA00022475"/>
    </source>
</evidence>
<dbReference type="Gene3D" id="3.40.50.300">
    <property type="entry name" value="P-loop containing nucleotide triphosphate hydrolases"/>
    <property type="match status" value="2"/>
</dbReference>
<evidence type="ECO:0000256" key="6">
    <source>
        <dbReference type="ARBA" id="ARBA00022989"/>
    </source>
</evidence>
<dbReference type="InterPro" id="IPR017871">
    <property type="entry name" value="ABC_transporter-like_CS"/>
</dbReference>